<dbReference type="PANTHER" id="PTHR11895:SF7">
    <property type="entry name" value="GLUTAMYL-TRNA(GLN) AMIDOTRANSFERASE SUBUNIT A, MITOCHONDRIAL"/>
    <property type="match status" value="1"/>
</dbReference>
<evidence type="ECO:0000256" key="7">
    <source>
        <dbReference type="HAMAP-Rule" id="MF_03150"/>
    </source>
</evidence>
<proteinExistence type="inferred from homology"/>
<dbReference type="GO" id="GO:0030956">
    <property type="term" value="C:glutamyl-tRNA(Gln) amidotransferase complex"/>
    <property type="evidence" value="ECO:0007669"/>
    <property type="project" value="UniProtKB-UniRule"/>
</dbReference>
<accession>C5MJ31</accession>
<dbReference type="InterPro" id="IPR023631">
    <property type="entry name" value="Amidase_dom"/>
</dbReference>
<evidence type="ECO:0000313" key="9">
    <source>
        <dbReference type="EMBL" id="EER30290.1"/>
    </source>
</evidence>
<feature type="active site" description="Acyl-ester intermediate" evidence="7">
    <location>
        <position position="152"/>
    </location>
</feature>
<keyword evidence="5 7" id="KW-0648">Protein biosynthesis</keyword>
<dbReference type="Gene3D" id="3.90.1300.10">
    <property type="entry name" value="Amidase signature (AS) domain"/>
    <property type="match status" value="1"/>
</dbReference>
<dbReference type="GeneID" id="8298723"/>
<organism evidence="9 10">
    <name type="scientific">Candida tropicalis (strain ATCC MYA-3404 / T1)</name>
    <name type="common">Yeast</name>
    <dbReference type="NCBI Taxonomy" id="294747"/>
    <lineage>
        <taxon>Eukaryota</taxon>
        <taxon>Fungi</taxon>
        <taxon>Dikarya</taxon>
        <taxon>Ascomycota</taxon>
        <taxon>Saccharomycotina</taxon>
        <taxon>Pichiomycetes</taxon>
        <taxon>Debaryomycetaceae</taxon>
        <taxon>Candida/Lodderomyces clade</taxon>
        <taxon>Candida</taxon>
    </lineage>
</organism>
<dbReference type="RefSeq" id="XP_002546596.1">
    <property type="nucleotide sequence ID" value="XM_002546550.1"/>
</dbReference>
<evidence type="ECO:0000256" key="5">
    <source>
        <dbReference type="ARBA" id="ARBA00022917"/>
    </source>
</evidence>
<dbReference type="InterPro" id="IPR000120">
    <property type="entry name" value="Amidase"/>
</dbReference>
<evidence type="ECO:0000313" key="10">
    <source>
        <dbReference type="Proteomes" id="UP000002037"/>
    </source>
</evidence>
<dbReference type="GO" id="GO:0005524">
    <property type="term" value="F:ATP binding"/>
    <property type="evidence" value="ECO:0007669"/>
    <property type="project" value="UniProtKB-KW"/>
</dbReference>
<feature type="active site" description="Charge relay system" evidence="7">
    <location>
        <position position="128"/>
    </location>
</feature>
<evidence type="ECO:0000256" key="4">
    <source>
        <dbReference type="ARBA" id="ARBA00022840"/>
    </source>
</evidence>
<dbReference type="AlphaFoldDB" id="C5MJ31"/>
<dbReference type="eggNOG" id="KOG1211">
    <property type="taxonomic scope" value="Eukaryota"/>
</dbReference>
<name>C5MJ31_CANTT</name>
<comment type="subcellular location">
    <subcellularLocation>
        <location evidence="7">Mitochondrion</location>
    </subcellularLocation>
</comment>
<keyword evidence="3 7" id="KW-0547">Nucleotide-binding</keyword>
<protein>
    <recommendedName>
        <fullName evidence="7">Glutamyl-tRNA(Gln) amidotransferase subunit A, mitochondrial</fullName>
        <shortName evidence="7">Glu-AdT subunit A</shortName>
        <ecNumber evidence="7">6.3.5.7</ecNumber>
    </recommendedName>
</protein>
<reference evidence="9 10" key="1">
    <citation type="journal article" date="2009" name="Nature">
        <title>Evolution of pathogenicity and sexual reproduction in eight Candida genomes.</title>
        <authorList>
            <person name="Butler G."/>
            <person name="Rasmussen M.D."/>
            <person name="Lin M.F."/>
            <person name="Santos M.A."/>
            <person name="Sakthikumar S."/>
            <person name="Munro C.A."/>
            <person name="Rheinbay E."/>
            <person name="Grabherr M."/>
            <person name="Forche A."/>
            <person name="Reedy J.L."/>
            <person name="Agrafioti I."/>
            <person name="Arnaud M.B."/>
            <person name="Bates S."/>
            <person name="Brown A.J."/>
            <person name="Brunke S."/>
            <person name="Costanzo M.C."/>
            <person name="Fitzpatrick D.A."/>
            <person name="de Groot P.W."/>
            <person name="Harris D."/>
            <person name="Hoyer L.L."/>
            <person name="Hube B."/>
            <person name="Klis F.M."/>
            <person name="Kodira C."/>
            <person name="Lennard N."/>
            <person name="Logue M.E."/>
            <person name="Martin R."/>
            <person name="Neiman A.M."/>
            <person name="Nikolaou E."/>
            <person name="Quail M.A."/>
            <person name="Quinn J."/>
            <person name="Santos M.C."/>
            <person name="Schmitzberger F.F."/>
            <person name="Sherlock G."/>
            <person name="Shah P."/>
            <person name="Silverstein K.A."/>
            <person name="Skrzypek M.S."/>
            <person name="Soll D."/>
            <person name="Staggs R."/>
            <person name="Stansfield I."/>
            <person name="Stumpf M.P."/>
            <person name="Sudbery P.E."/>
            <person name="Srikantha T."/>
            <person name="Zeng Q."/>
            <person name="Berman J."/>
            <person name="Berriman M."/>
            <person name="Heitman J."/>
            <person name="Gow N.A."/>
            <person name="Lorenz M.C."/>
            <person name="Birren B.W."/>
            <person name="Kellis M."/>
            <person name="Cuomo C.A."/>
        </authorList>
    </citation>
    <scope>NUCLEOTIDE SEQUENCE [LARGE SCALE GENOMIC DNA]</scope>
    <source>
        <strain evidence="10">ATCC MYA-3404 / T1</strain>
    </source>
</reference>
<dbReference type="EC" id="6.3.5.7" evidence="7"/>
<dbReference type="GO" id="GO:0005739">
    <property type="term" value="C:mitochondrion"/>
    <property type="evidence" value="ECO:0007669"/>
    <property type="project" value="UniProtKB-SubCell"/>
</dbReference>
<comment type="subunit">
    <text evidence="7">Subunit of the heterotrimeric GatFAB amidotransferase (AdT) complex, composed of A, B and F subunits.</text>
</comment>
<comment type="function">
    <text evidence="7">Allows the formation of correctly charged Gln-tRNA(Gln) through the transamidation of misacylated Glu-tRNA(Gln) in the mitochondria. The reaction takes place in the presence of glutamine and ATP through an activated gamma-phospho-Glu-tRNA(Gln).</text>
</comment>
<keyword evidence="10" id="KW-1185">Reference proteome</keyword>
<keyword evidence="7" id="KW-0496">Mitochondrion</keyword>
<dbReference type="InterPro" id="IPR036928">
    <property type="entry name" value="AS_sf"/>
</dbReference>
<dbReference type="GO" id="GO:0032543">
    <property type="term" value="P:mitochondrial translation"/>
    <property type="evidence" value="ECO:0007669"/>
    <property type="project" value="UniProtKB-UniRule"/>
</dbReference>
<dbReference type="HOGENOM" id="CLU_009600_7_6_1"/>
<dbReference type="EMBL" id="GG692405">
    <property type="protein sequence ID" value="EER30290.1"/>
    <property type="molecule type" value="Genomic_DNA"/>
</dbReference>
<keyword evidence="2 7" id="KW-0436">Ligase</keyword>
<gene>
    <name evidence="7" type="primary">HER2</name>
    <name evidence="9" type="ORF">CTRG_06074</name>
</gene>
<evidence type="ECO:0000256" key="6">
    <source>
        <dbReference type="ARBA" id="ARBA00047407"/>
    </source>
</evidence>
<evidence type="ECO:0000256" key="1">
    <source>
        <dbReference type="ARBA" id="ARBA00008069"/>
    </source>
</evidence>
<feature type="active site" description="Charge relay system" evidence="7">
    <location>
        <position position="53"/>
    </location>
</feature>
<dbReference type="GO" id="GO:0070681">
    <property type="term" value="P:glutaminyl-tRNAGln biosynthesis via transamidation"/>
    <property type="evidence" value="ECO:0007669"/>
    <property type="project" value="UniProtKB-UniRule"/>
</dbReference>
<dbReference type="PROSITE" id="PS00571">
    <property type="entry name" value="AMIDASES"/>
    <property type="match status" value="1"/>
</dbReference>
<dbReference type="KEGG" id="ctp:CTRG_06074"/>
<dbReference type="STRING" id="294747.C5MJ31"/>
<dbReference type="PANTHER" id="PTHR11895">
    <property type="entry name" value="TRANSAMIDASE"/>
    <property type="match status" value="1"/>
</dbReference>
<evidence type="ECO:0000256" key="3">
    <source>
        <dbReference type="ARBA" id="ARBA00022741"/>
    </source>
</evidence>
<evidence type="ECO:0000256" key="2">
    <source>
        <dbReference type="ARBA" id="ARBA00022598"/>
    </source>
</evidence>
<dbReference type="Proteomes" id="UP000002037">
    <property type="component" value="Unassembled WGS sequence"/>
</dbReference>
<dbReference type="VEuPathDB" id="FungiDB:CTRG_06074"/>
<comment type="catalytic activity">
    <reaction evidence="6 7">
        <text>L-glutamyl-tRNA(Gln) + L-glutamine + ATP + H2O = L-glutaminyl-tRNA(Gln) + L-glutamate + ADP + phosphate + H(+)</text>
        <dbReference type="Rhea" id="RHEA:17521"/>
        <dbReference type="Rhea" id="RHEA-COMP:9681"/>
        <dbReference type="Rhea" id="RHEA-COMP:9684"/>
        <dbReference type="ChEBI" id="CHEBI:15377"/>
        <dbReference type="ChEBI" id="CHEBI:15378"/>
        <dbReference type="ChEBI" id="CHEBI:29985"/>
        <dbReference type="ChEBI" id="CHEBI:30616"/>
        <dbReference type="ChEBI" id="CHEBI:43474"/>
        <dbReference type="ChEBI" id="CHEBI:58359"/>
        <dbReference type="ChEBI" id="CHEBI:78520"/>
        <dbReference type="ChEBI" id="CHEBI:78521"/>
        <dbReference type="ChEBI" id="CHEBI:456216"/>
        <dbReference type="EC" id="6.3.5.7"/>
    </reaction>
</comment>
<dbReference type="InterPro" id="IPR020556">
    <property type="entry name" value="Amidase_CS"/>
</dbReference>
<dbReference type="InterPro" id="IPR004412">
    <property type="entry name" value="GatA"/>
</dbReference>
<keyword evidence="4 7" id="KW-0067">ATP-binding</keyword>
<dbReference type="SUPFAM" id="SSF75304">
    <property type="entry name" value="Amidase signature (AS) enzymes"/>
    <property type="match status" value="1"/>
</dbReference>
<dbReference type="OrthoDB" id="421993at2759"/>
<evidence type="ECO:0000259" key="8">
    <source>
        <dbReference type="Pfam" id="PF01425"/>
    </source>
</evidence>
<feature type="domain" description="Amidase" evidence="8">
    <location>
        <begin position="41"/>
        <end position="451"/>
    </location>
</feature>
<comment type="similarity">
    <text evidence="1 7">Belongs to the amidase family. GatA subfamily.</text>
</comment>
<dbReference type="GO" id="GO:0050567">
    <property type="term" value="F:glutaminyl-tRNA synthase (glutamine-hydrolyzing) activity"/>
    <property type="evidence" value="ECO:0007669"/>
    <property type="project" value="UniProtKB-UniRule"/>
</dbReference>
<dbReference type="HAMAP" id="MF_00120">
    <property type="entry name" value="GatA"/>
    <property type="match status" value="1"/>
</dbReference>
<dbReference type="Pfam" id="PF01425">
    <property type="entry name" value="Amidase"/>
    <property type="match status" value="1"/>
</dbReference>
<sequence length="459" mass="49792">MIKLLPATKRSIRCLTTTSSTHELLDKWNCLISTVTIEPTSTGPLSGTKYILKDNIVTKNSTSTAASKTLSNYKSPFNATIVDLLSSQGSTLVGKSNLDEFGMGSANLNSYFGPVINPQDKPKITGGSSGGSAAAVSSGICDFSIGTDTGGSVRLPASYCQVFGFKPTYGRISRWGVIPYAQTLDTVGILGNNIDIIHEVYNVLNKYDEKDPTSLPEEVRNKIDATINTEKLVIGIPEEFILDELSDAVRNSWKEILVRLQEQGHEIKPISIGSIKKSLPAYYTLATAEAASNLSRYDGIRYGDNSQNQVETASDLIFSNRSTNFGPEVQRRIILGNYTLSSDSGDHYLRATEIRRELCIEFSTSFKKSHILLQDGETSTGVDLIIAPTATKSAPNVDEFVSENEENFLNGYVNDVLTVPASLTGIPTISIPFNGIGIQLMGQFGDDELVLQVAKDLSN</sequence>